<evidence type="ECO:0000313" key="2">
    <source>
        <dbReference type="EMBL" id="MBB3182706.1"/>
    </source>
</evidence>
<name>A0A7W5GY55_9GAMM</name>
<dbReference type="AlphaFoldDB" id="A0A7W5GY55"/>
<keyword evidence="1" id="KW-1133">Transmembrane helix</keyword>
<sequence length="57" mass="6186">MWQAIKSVLAAFLGVQKDSRRREDFASERPGIFIVAGLLVGLVFVVLVALVAVMAAR</sequence>
<dbReference type="RefSeq" id="WP_082042676.1">
    <property type="nucleotide sequence ID" value="NZ_JACHXQ010000001.1"/>
</dbReference>
<dbReference type="Pfam" id="PF11174">
    <property type="entry name" value="DUF2970"/>
    <property type="match status" value="1"/>
</dbReference>
<dbReference type="Proteomes" id="UP000563050">
    <property type="component" value="Unassembled WGS sequence"/>
</dbReference>
<feature type="transmembrane region" description="Helical" evidence="1">
    <location>
        <begin position="32"/>
        <end position="56"/>
    </location>
</feature>
<evidence type="ECO:0008006" key="4">
    <source>
        <dbReference type="Google" id="ProtNLM"/>
    </source>
</evidence>
<evidence type="ECO:0000256" key="1">
    <source>
        <dbReference type="SAM" id="Phobius"/>
    </source>
</evidence>
<dbReference type="InterPro" id="IPR021344">
    <property type="entry name" value="DUF2970"/>
</dbReference>
<reference evidence="2 3" key="1">
    <citation type="submission" date="2020-08" db="EMBL/GenBank/DDBJ databases">
        <title>Genomic Encyclopedia of Type Strains, Phase III (KMG-III): the genomes of soil and plant-associated and newly described type strains.</title>
        <authorList>
            <person name="Whitman W."/>
        </authorList>
    </citation>
    <scope>NUCLEOTIDE SEQUENCE [LARGE SCALE GENOMIC DNA]</scope>
    <source>
        <strain evidence="2 3">CECT 7341</strain>
    </source>
</reference>
<organism evidence="2 3">
    <name type="scientific">Halomonas fontilapidosi</name>
    <dbReference type="NCBI Taxonomy" id="616675"/>
    <lineage>
        <taxon>Bacteria</taxon>
        <taxon>Pseudomonadati</taxon>
        <taxon>Pseudomonadota</taxon>
        <taxon>Gammaproteobacteria</taxon>
        <taxon>Oceanospirillales</taxon>
        <taxon>Halomonadaceae</taxon>
        <taxon>Halomonas</taxon>
    </lineage>
</organism>
<accession>A0A7W5GY55</accession>
<dbReference type="EMBL" id="JACHXQ010000001">
    <property type="protein sequence ID" value="MBB3182706.1"/>
    <property type="molecule type" value="Genomic_DNA"/>
</dbReference>
<proteinExistence type="predicted"/>
<keyword evidence="1" id="KW-0812">Transmembrane</keyword>
<gene>
    <name evidence="2" type="ORF">FHR95_000230</name>
</gene>
<keyword evidence="3" id="KW-1185">Reference proteome</keyword>
<keyword evidence="1" id="KW-0472">Membrane</keyword>
<comment type="caution">
    <text evidence="2">The sequence shown here is derived from an EMBL/GenBank/DDBJ whole genome shotgun (WGS) entry which is preliminary data.</text>
</comment>
<protein>
    <recommendedName>
        <fullName evidence="4">DUF2970 domain-containing protein</fullName>
    </recommendedName>
</protein>
<evidence type="ECO:0000313" key="3">
    <source>
        <dbReference type="Proteomes" id="UP000563050"/>
    </source>
</evidence>